<dbReference type="Gene3D" id="3.40.50.1820">
    <property type="entry name" value="alpha/beta hydrolase"/>
    <property type="match status" value="1"/>
</dbReference>
<evidence type="ECO:0000256" key="1">
    <source>
        <dbReference type="SAM" id="Phobius"/>
    </source>
</evidence>
<feature type="domain" description="AB hydrolase-1" evidence="2">
    <location>
        <begin position="97"/>
        <end position="200"/>
    </location>
</feature>
<evidence type="ECO:0000313" key="3">
    <source>
        <dbReference type="EMBL" id="CAF0691873.1"/>
    </source>
</evidence>
<dbReference type="GO" id="GO:0016787">
    <property type="term" value="F:hydrolase activity"/>
    <property type="evidence" value="ECO:0007669"/>
    <property type="project" value="UniProtKB-KW"/>
</dbReference>
<dbReference type="PANTHER" id="PTHR43358:SF4">
    <property type="entry name" value="ALPHA_BETA HYDROLASE FOLD-1 DOMAIN-CONTAINING PROTEIN"/>
    <property type="match status" value="1"/>
</dbReference>
<dbReference type="PANTHER" id="PTHR43358">
    <property type="entry name" value="ALPHA/BETA-HYDROLASE"/>
    <property type="match status" value="1"/>
</dbReference>
<dbReference type="EMBL" id="CAJNOB010000003">
    <property type="protein sequence ID" value="CAF0691873.1"/>
    <property type="molecule type" value="Genomic_DNA"/>
</dbReference>
<keyword evidence="1" id="KW-0472">Membrane</keyword>
<dbReference type="InterPro" id="IPR052920">
    <property type="entry name" value="DNA-binding_regulatory"/>
</dbReference>
<sequence>MRKSSSRFWTKLGATKRTQVLKVASCALGVAVLGAGLFLYSVTESLARLAVTVPWNSSPSVSPALLGLRYETWRCVSSDGVLLAGWYVPGESLSRVPPLVVVHGLGASKEFMLNYIALGHRLGMGVLAVDLRGHGESQKTLTSLGYREPLDLEAWEKELRSRGLPPPVVWGISLGAVTALRFASRHPEVAGLIADAPFDTLRHTLAIHGELLFGSKVRPLVGLVAWELQHGYGVPVQEVDCVAAASQVRCPTLVLAAEEDRRMPIPVVRRVFDALPGPKRWWVIPGTTHEKRPFTQAFCRVIEDFLRFCIDLAQRGS</sequence>
<dbReference type="RefSeq" id="WP_174582736.1">
    <property type="nucleotide sequence ID" value="NZ_CAJNOB010000003.1"/>
</dbReference>
<comment type="caution">
    <text evidence="3">The sequence shown here is derived from an EMBL/GenBank/DDBJ whole genome shotgun (WGS) entry which is preliminary data.</text>
</comment>
<dbReference type="Proteomes" id="UP000663859">
    <property type="component" value="Unassembled WGS sequence"/>
</dbReference>
<keyword evidence="3" id="KW-0378">Hydrolase</keyword>
<evidence type="ECO:0000259" key="2">
    <source>
        <dbReference type="Pfam" id="PF00561"/>
    </source>
</evidence>
<gene>
    <name evidence="3" type="ORF">MPNT_110008</name>
</gene>
<dbReference type="AlphaFoldDB" id="A0A8J2BHY8"/>
<dbReference type="InterPro" id="IPR029058">
    <property type="entry name" value="AB_hydrolase_fold"/>
</dbReference>
<dbReference type="SUPFAM" id="SSF53474">
    <property type="entry name" value="alpha/beta-Hydrolases"/>
    <property type="match status" value="1"/>
</dbReference>
<evidence type="ECO:0000313" key="4">
    <source>
        <dbReference type="Proteomes" id="UP000663859"/>
    </source>
</evidence>
<protein>
    <submittedName>
        <fullName evidence="3">Alpha/beta superfamily hydrolase (Modular protein)</fullName>
    </submittedName>
</protein>
<name>A0A8J2BHY8_9BACT</name>
<keyword evidence="4" id="KW-1185">Reference proteome</keyword>
<accession>A0A8J2BHY8</accession>
<dbReference type="Pfam" id="PF00561">
    <property type="entry name" value="Abhydrolase_1"/>
    <property type="match status" value="1"/>
</dbReference>
<keyword evidence="1" id="KW-0812">Transmembrane</keyword>
<proteinExistence type="predicted"/>
<reference evidence="3" key="1">
    <citation type="submission" date="2021-02" db="EMBL/GenBank/DDBJ databases">
        <authorList>
            <person name="Cremers G."/>
            <person name="Picone N."/>
        </authorList>
    </citation>
    <scope>NUCLEOTIDE SEQUENCE</scope>
    <source>
        <strain evidence="3">PQ17</strain>
    </source>
</reference>
<organism evidence="3 4">
    <name type="scientific">Candidatus Methylacidithermus pantelleriae</name>
    <dbReference type="NCBI Taxonomy" id="2744239"/>
    <lineage>
        <taxon>Bacteria</taxon>
        <taxon>Pseudomonadati</taxon>
        <taxon>Verrucomicrobiota</taxon>
        <taxon>Methylacidiphilae</taxon>
        <taxon>Methylacidiphilales</taxon>
        <taxon>Methylacidiphilaceae</taxon>
        <taxon>Candidatus Methylacidithermus</taxon>
    </lineage>
</organism>
<keyword evidence="1" id="KW-1133">Transmembrane helix</keyword>
<dbReference type="InterPro" id="IPR000073">
    <property type="entry name" value="AB_hydrolase_1"/>
</dbReference>
<feature type="transmembrane region" description="Helical" evidence="1">
    <location>
        <begin position="20"/>
        <end position="40"/>
    </location>
</feature>